<dbReference type="SMART" id="SM00418">
    <property type="entry name" value="HTH_ARSR"/>
    <property type="match status" value="1"/>
</dbReference>
<dbReference type="InterPro" id="IPR001845">
    <property type="entry name" value="HTH_ArsR_DNA-bd_dom"/>
</dbReference>
<keyword evidence="3" id="KW-0804">Transcription</keyword>
<evidence type="ECO:0000256" key="2">
    <source>
        <dbReference type="ARBA" id="ARBA00023125"/>
    </source>
</evidence>
<dbReference type="AlphaFoldDB" id="I3VRY2"/>
<proteinExistence type="predicted"/>
<dbReference type="KEGG" id="tsh:Tsac_0241"/>
<dbReference type="Pfam" id="PF01022">
    <property type="entry name" value="HTH_5"/>
    <property type="match status" value="1"/>
</dbReference>
<dbReference type="SUPFAM" id="SSF46785">
    <property type="entry name" value="Winged helix' DNA-binding domain"/>
    <property type="match status" value="1"/>
</dbReference>
<dbReference type="PANTHER" id="PTHR43132:SF6">
    <property type="entry name" value="HTH-TYPE TRANSCRIPTIONAL REPRESSOR CZRA"/>
    <property type="match status" value="1"/>
</dbReference>
<dbReference type="eggNOG" id="COG0640">
    <property type="taxonomic scope" value="Bacteria"/>
</dbReference>
<reference evidence="5 6" key="1">
    <citation type="journal article" date="2014" name="Appl. Environ. Microbiol.">
        <title>Profile of Secreted Hydrolases, Associated Proteins, and SlpA in Thermoanaerobacterium saccharolyticum during the Degradation of Hemicellulose.</title>
        <authorList>
            <person name="Currie D.H."/>
            <person name="Guss A.M."/>
            <person name="Herring C.D."/>
            <person name="Giannone R.J."/>
            <person name="Johnson C.M."/>
            <person name="Lankford P.K."/>
            <person name="Brown S.D."/>
            <person name="Hettich R.L."/>
            <person name="Lynd L.R."/>
        </authorList>
    </citation>
    <scope>NUCLEOTIDE SEQUENCE [LARGE SCALE GENOMIC DNA]</scope>
    <source>
        <strain evidence="6">DSM 8691 / JW/SL-YS485</strain>
    </source>
</reference>
<dbReference type="PANTHER" id="PTHR43132">
    <property type="entry name" value="ARSENICAL RESISTANCE OPERON REPRESSOR ARSR-RELATED"/>
    <property type="match status" value="1"/>
</dbReference>
<dbReference type="BioCyc" id="TSAC1094508:GLMA-243-MONOMER"/>
<feature type="domain" description="HTH arsR-type" evidence="4">
    <location>
        <begin position="29"/>
        <end position="121"/>
    </location>
</feature>
<gene>
    <name evidence="5" type="ordered locus">Tsac_0241</name>
</gene>
<dbReference type="NCBIfam" id="NF033788">
    <property type="entry name" value="HTH_metalloreg"/>
    <property type="match status" value="1"/>
</dbReference>
<dbReference type="GO" id="GO:0003677">
    <property type="term" value="F:DNA binding"/>
    <property type="evidence" value="ECO:0007669"/>
    <property type="project" value="UniProtKB-KW"/>
</dbReference>
<dbReference type="Proteomes" id="UP000006178">
    <property type="component" value="Chromosome"/>
</dbReference>
<dbReference type="PRINTS" id="PR00778">
    <property type="entry name" value="HTHARSR"/>
</dbReference>
<dbReference type="GO" id="GO:0003700">
    <property type="term" value="F:DNA-binding transcription factor activity"/>
    <property type="evidence" value="ECO:0007669"/>
    <property type="project" value="InterPro"/>
</dbReference>
<evidence type="ECO:0000313" key="5">
    <source>
        <dbReference type="EMBL" id="AFK85277.1"/>
    </source>
</evidence>
<dbReference type="STRING" id="1094508.Tsac_0241"/>
<dbReference type="PATRIC" id="fig|1094508.3.peg.242"/>
<evidence type="ECO:0000256" key="3">
    <source>
        <dbReference type="ARBA" id="ARBA00023163"/>
    </source>
</evidence>
<keyword evidence="6" id="KW-1185">Reference proteome</keyword>
<evidence type="ECO:0000259" key="4">
    <source>
        <dbReference type="PROSITE" id="PS50987"/>
    </source>
</evidence>
<dbReference type="InterPro" id="IPR036388">
    <property type="entry name" value="WH-like_DNA-bd_sf"/>
</dbReference>
<dbReference type="Gene3D" id="1.10.10.10">
    <property type="entry name" value="Winged helix-like DNA-binding domain superfamily/Winged helix DNA-binding domain"/>
    <property type="match status" value="1"/>
</dbReference>
<dbReference type="RefSeq" id="WP_014757200.1">
    <property type="nucleotide sequence ID" value="NC_017992.1"/>
</dbReference>
<dbReference type="PROSITE" id="PS50987">
    <property type="entry name" value="HTH_ARSR_2"/>
    <property type="match status" value="1"/>
</dbReference>
<sequence>MNNQINKDDICEITVIHADIVEKVKKLMPEEEKLYDLAELFKIFGDTTRIKILCVLLKSEMCVCDIAATLGMNQSAVSHQLRILKQSKLVKHRKEGKVAYYSLADDHVTKIFDQGFSHIEE</sequence>
<dbReference type="EMBL" id="CP003184">
    <property type="protein sequence ID" value="AFK85277.1"/>
    <property type="molecule type" value="Genomic_DNA"/>
</dbReference>
<accession>I3VRY2</accession>
<evidence type="ECO:0000256" key="1">
    <source>
        <dbReference type="ARBA" id="ARBA00023015"/>
    </source>
</evidence>
<protein>
    <submittedName>
        <fullName evidence="5">Transcriptional regulator, ArsR family</fullName>
    </submittedName>
</protein>
<keyword evidence="2" id="KW-0238">DNA-binding</keyword>
<name>I3VRY2_THESW</name>
<evidence type="ECO:0000313" key="6">
    <source>
        <dbReference type="Proteomes" id="UP000006178"/>
    </source>
</evidence>
<organism evidence="5 6">
    <name type="scientific">Thermoanaerobacterium saccharolyticum (strain DSM 8691 / JW/SL-YS485)</name>
    <dbReference type="NCBI Taxonomy" id="1094508"/>
    <lineage>
        <taxon>Bacteria</taxon>
        <taxon>Bacillati</taxon>
        <taxon>Bacillota</taxon>
        <taxon>Clostridia</taxon>
        <taxon>Thermoanaerobacterales</taxon>
        <taxon>Thermoanaerobacteraceae</taxon>
        <taxon>Thermoanaerobacterium</taxon>
    </lineage>
</organism>
<dbReference type="InterPro" id="IPR011991">
    <property type="entry name" value="ArsR-like_HTH"/>
</dbReference>
<keyword evidence="1" id="KW-0805">Transcription regulation</keyword>
<dbReference type="CDD" id="cd00090">
    <property type="entry name" value="HTH_ARSR"/>
    <property type="match status" value="1"/>
</dbReference>
<dbReference type="InterPro" id="IPR036390">
    <property type="entry name" value="WH_DNA-bd_sf"/>
</dbReference>
<dbReference type="InterPro" id="IPR051011">
    <property type="entry name" value="Metal_resp_trans_reg"/>
</dbReference>